<feature type="domain" description="SLH" evidence="5">
    <location>
        <begin position="41"/>
        <end position="101"/>
    </location>
</feature>
<dbReference type="Proteomes" id="UP000036834">
    <property type="component" value="Unassembled WGS sequence"/>
</dbReference>
<dbReference type="PROSITE" id="PS01095">
    <property type="entry name" value="GH18_1"/>
    <property type="match status" value="1"/>
</dbReference>
<comment type="caution">
    <text evidence="7">The sequence shown here is derived from an EMBL/GenBank/DDBJ whole genome shotgun (WGS) entry which is preliminary data.</text>
</comment>
<dbReference type="EMBL" id="LGIQ01000009">
    <property type="protein sequence ID" value="KNB70952.1"/>
    <property type="molecule type" value="Genomic_DNA"/>
</dbReference>
<name>A0A0K9YQN3_9BACL</name>
<keyword evidence="2 3" id="KW-0326">Glycosidase</keyword>
<evidence type="ECO:0000259" key="5">
    <source>
        <dbReference type="PROSITE" id="PS51272"/>
    </source>
</evidence>
<evidence type="ECO:0000259" key="6">
    <source>
        <dbReference type="PROSITE" id="PS51910"/>
    </source>
</evidence>
<dbReference type="InterPro" id="IPR029070">
    <property type="entry name" value="Chitinase_insertion_sf"/>
</dbReference>
<dbReference type="PROSITE" id="PS51272">
    <property type="entry name" value="SLH"/>
    <property type="match status" value="3"/>
</dbReference>
<evidence type="ECO:0000313" key="7">
    <source>
        <dbReference type="EMBL" id="KNB70952.1"/>
    </source>
</evidence>
<dbReference type="InterPro" id="IPR001579">
    <property type="entry name" value="Glyco_hydro_18_chit_AS"/>
</dbReference>
<protein>
    <submittedName>
        <fullName evidence="7">Glycosyl hydrolase</fullName>
    </submittedName>
</protein>
<gene>
    <name evidence="7" type="ORF">ADS79_19145</name>
</gene>
<proteinExistence type="inferred from homology"/>
<comment type="similarity">
    <text evidence="4">Belongs to the glycosyl hydrolase 18 family.</text>
</comment>
<evidence type="ECO:0000256" key="4">
    <source>
        <dbReference type="RuleBase" id="RU004453"/>
    </source>
</evidence>
<sequence length="543" mass="60190">MVISPYTGCMMNKQRIHIWFVSLVLLMYSLTLAIGVPASTASTNSLRDIGNSYAEQQIRSLYEAGVIAGDENGYFHPTSPVTRAEFVTMLGRALGIKPVSGTVVSYTDVPKSSWAYGYVQAAAALNIANGIGPSTFAPKRTISREEAAAFLVRALEQDASTTTSLGVKDANTVSSWARNSVSKAIQKNWLVGYQGYFRPQAALSRQETAVILQRILDDLNEKPVSSKPLVSLGWQYQSTTEEFIAQVKKSGVNTISPRWYFLQKDGTVSDLTDTSLVHWAHDNSKKVWALFGNKFDSAATHAALSDASKRKAVVQKLSGFIDKYQLDGINVDFEGFAPADRNNFTLFIQELATALHAKGAVLSVDIPPDSGTDWSEPYDFAKLAKYADYLVLMAYEEHWVGGIKSGSVASLPWIKQIISDLLREVPAQRLIVGLPLYTRDWYQSGKQLQSVDLSIPESYQLISQYKATTKWDDSLGQYRSTYQKQGVTHTIWLEESRSMGLKVQASLQWQIGGLAYWYVGSESTDMWTAIANSLTLKKARERL</sequence>
<dbReference type="InterPro" id="IPR011583">
    <property type="entry name" value="Chitinase_II/V-like_cat"/>
</dbReference>
<reference evidence="8" key="1">
    <citation type="submission" date="2015-07" db="EMBL/GenBank/DDBJ databases">
        <title>Genome sequencing project for genomic taxonomy and phylogenomics of Bacillus-like bacteria.</title>
        <authorList>
            <person name="Liu B."/>
            <person name="Wang J."/>
            <person name="Zhu Y."/>
            <person name="Liu G."/>
            <person name="Chen Q."/>
            <person name="Chen Z."/>
            <person name="Lan J."/>
            <person name="Che J."/>
            <person name="Ge C."/>
            <person name="Shi H."/>
            <person name="Pan Z."/>
            <person name="Liu X."/>
        </authorList>
    </citation>
    <scope>NUCLEOTIDE SEQUENCE [LARGE SCALE GENOMIC DNA]</scope>
    <source>
        <strain evidence="8">DSM 9887</strain>
    </source>
</reference>
<dbReference type="InterPro" id="IPR017853">
    <property type="entry name" value="GH"/>
</dbReference>
<dbReference type="Gene3D" id="3.10.50.10">
    <property type="match status" value="1"/>
</dbReference>
<dbReference type="GO" id="GO:0008061">
    <property type="term" value="F:chitin binding"/>
    <property type="evidence" value="ECO:0007669"/>
    <property type="project" value="InterPro"/>
</dbReference>
<feature type="domain" description="SLH" evidence="5">
    <location>
        <begin position="167"/>
        <end position="226"/>
    </location>
</feature>
<dbReference type="GO" id="GO:0005975">
    <property type="term" value="P:carbohydrate metabolic process"/>
    <property type="evidence" value="ECO:0007669"/>
    <property type="project" value="InterPro"/>
</dbReference>
<keyword evidence="1 3" id="KW-0378">Hydrolase</keyword>
<dbReference type="PROSITE" id="PS51910">
    <property type="entry name" value="GH18_2"/>
    <property type="match status" value="1"/>
</dbReference>
<dbReference type="Gene3D" id="3.20.20.80">
    <property type="entry name" value="Glycosidases"/>
    <property type="match status" value="1"/>
</dbReference>
<accession>A0A0K9YQN3</accession>
<dbReference type="InterPro" id="IPR001223">
    <property type="entry name" value="Glyco_hydro18_cat"/>
</dbReference>
<evidence type="ECO:0000256" key="1">
    <source>
        <dbReference type="ARBA" id="ARBA00022801"/>
    </source>
</evidence>
<feature type="domain" description="SLH" evidence="5">
    <location>
        <begin position="102"/>
        <end position="165"/>
    </location>
</feature>
<dbReference type="AlphaFoldDB" id="A0A0K9YQN3"/>
<dbReference type="SUPFAM" id="SSF51445">
    <property type="entry name" value="(Trans)glycosidases"/>
    <property type="match status" value="1"/>
</dbReference>
<dbReference type="InterPro" id="IPR001119">
    <property type="entry name" value="SLH_dom"/>
</dbReference>
<evidence type="ECO:0000256" key="2">
    <source>
        <dbReference type="ARBA" id="ARBA00023295"/>
    </source>
</evidence>
<dbReference type="SMART" id="SM00636">
    <property type="entry name" value="Glyco_18"/>
    <property type="match status" value="1"/>
</dbReference>
<dbReference type="GO" id="GO:0004553">
    <property type="term" value="F:hydrolase activity, hydrolyzing O-glycosyl compounds"/>
    <property type="evidence" value="ECO:0007669"/>
    <property type="project" value="InterPro"/>
</dbReference>
<dbReference type="PANTHER" id="PTHR46066">
    <property type="entry name" value="CHITINASE DOMAIN-CONTAINING PROTEIN 1 FAMILY MEMBER"/>
    <property type="match status" value="1"/>
</dbReference>
<dbReference type="Pfam" id="PF00395">
    <property type="entry name" value="SLH"/>
    <property type="match status" value="3"/>
</dbReference>
<dbReference type="STRING" id="54915.ADS79_19145"/>
<dbReference type="PATRIC" id="fig|54915.3.peg.2931"/>
<dbReference type="OrthoDB" id="9775889at2"/>
<dbReference type="PANTHER" id="PTHR46066:SF2">
    <property type="entry name" value="CHITINASE DOMAIN-CONTAINING PROTEIN 1"/>
    <property type="match status" value="1"/>
</dbReference>
<dbReference type="Pfam" id="PF00704">
    <property type="entry name" value="Glyco_hydro_18"/>
    <property type="match status" value="1"/>
</dbReference>
<feature type="domain" description="GH18" evidence="6">
    <location>
        <begin position="223"/>
        <end position="537"/>
    </location>
</feature>
<evidence type="ECO:0000313" key="8">
    <source>
        <dbReference type="Proteomes" id="UP000036834"/>
    </source>
</evidence>
<evidence type="ECO:0000256" key="3">
    <source>
        <dbReference type="RuleBase" id="RU000489"/>
    </source>
</evidence>
<organism evidence="7 8">
    <name type="scientific">Brevibacillus reuszeri</name>
    <dbReference type="NCBI Taxonomy" id="54915"/>
    <lineage>
        <taxon>Bacteria</taxon>
        <taxon>Bacillati</taxon>
        <taxon>Bacillota</taxon>
        <taxon>Bacilli</taxon>
        <taxon>Bacillales</taxon>
        <taxon>Paenibacillaceae</taxon>
        <taxon>Brevibacillus</taxon>
    </lineage>
</organism>